<organism evidence="1 2">
    <name type="scientific">Ancylostoma duodenale</name>
    <dbReference type="NCBI Taxonomy" id="51022"/>
    <lineage>
        <taxon>Eukaryota</taxon>
        <taxon>Metazoa</taxon>
        <taxon>Ecdysozoa</taxon>
        <taxon>Nematoda</taxon>
        <taxon>Chromadorea</taxon>
        <taxon>Rhabditida</taxon>
        <taxon>Rhabditina</taxon>
        <taxon>Rhabditomorpha</taxon>
        <taxon>Strongyloidea</taxon>
        <taxon>Ancylostomatidae</taxon>
        <taxon>Ancylostomatinae</taxon>
        <taxon>Ancylostoma</taxon>
    </lineage>
</organism>
<dbReference type="OrthoDB" id="73919at2759"/>
<dbReference type="InterPro" id="IPR001534">
    <property type="entry name" value="Transthyretin-like"/>
</dbReference>
<evidence type="ECO:0000313" key="1">
    <source>
        <dbReference type="EMBL" id="KIH62083.1"/>
    </source>
</evidence>
<dbReference type="PANTHER" id="PTHR21700">
    <property type="entry name" value="TRANSTHYRETIN-LIKE FAMILY PROTEIN-RELATED"/>
    <property type="match status" value="1"/>
</dbReference>
<dbReference type="PANTHER" id="PTHR21700:SF24">
    <property type="entry name" value="TRANSTHYRETIN-LIKE FAMILY PROTEIN"/>
    <property type="match status" value="1"/>
</dbReference>
<dbReference type="EMBL" id="KN729602">
    <property type="protein sequence ID" value="KIH62083.1"/>
    <property type="molecule type" value="Genomic_DNA"/>
</dbReference>
<gene>
    <name evidence="1" type="ORF">ANCDUO_07639</name>
</gene>
<dbReference type="Proteomes" id="UP000054047">
    <property type="component" value="Unassembled WGS sequence"/>
</dbReference>
<reference evidence="1 2" key="1">
    <citation type="submission" date="2013-12" db="EMBL/GenBank/DDBJ databases">
        <title>Draft genome of the parsitic nematode Ancylostoma duodenale.</title>
        <authorList>
            <person name="Mitreva M."/>
        </authorList>
    </citation>
    <scope>NUCLEOTIDE SEQUENCE [LARGE SCALE GENOMIC DNA]</scope>
    <source>
        <strain evidence="1 2">Zhejiang</strain>
    </source>
</reference>
<sequence>MTMVNMALERLMNLSILLLLAAVSLPYCFAIFGIGSRQSVAVAGRLLCNGITVPGVKVKLYEKEPCYKKFGITIPDNYITSGPYPRRMFNIGTIDLAGRFPGESIDCFN</sequence>
<proteinExistence type="predicted"/>
<protein>
    <submittedName>
        <fullName evidence="1">Transthyretin-like family protein</fullName>
    </submittedName>
</protein>
<dbReference type="AlphaFoldDB" id="A0A0C2CYG7"/>
<keyword evidence="2" id="KW-1185">Reference proteome</keyword>
<dbReference type="GO" id="GO:0009986">
    <property type="term" value="C:cell surface"/>
    <property type="evidence" value="ECO:0007669"/>
    <property type="project" value="InterPro"/>
</dbReference>
<name>A0A0C2CYG7_9BILA</name>
<evidence type="ECO:0000313" key="2">
    <source>
        <dbReference type="Proteomes" id="UP000054047"/>
    </source>
</evidence>
<accession>A0A0C2CYG7</accession>